<dbReference type="HOGENOM" id="CLU_084530_0_0_1"/>
<name>A0A0C2XN84_AMAMK</name>
<evidence type="ECO:0008006" key="3">
    <source>
        <dbReference type="Google" id="ProtNLM"/>
    </source>
</evidence>
<dbReference type="EMBL" id="KN818223">
    <property type="protein sequence ID" value="KIL71026.1"/>
    <property type="molecule type" value="Genomic_DNA"/>
</dbReference>
<gene>
    <name evidence="1" type="ORF">M378DRAFT_506078</name>
</gene>
<organism evidence="1 2">
    <name type="scientific">Amanita muscaria (strain Koide BX008)</name>
    <dbReference type="NCBI Taxonomy" id="946122"/>
    <lineage>
        <taxon>Eukaryota</taxon>
        <taxon>Fungi</taxon>
        <taxon>Dikarya</taxon>
        <taxon>Basidiomycota</taxon>
        <taxon>Agaricomycotina</taxon>
        <taxon>Agaricomycetes</taxon>
        <taxon>Agaricomycetidae</taxon>
        <taxon>Agaricales</taxon>
        <taxon>Pluteineae</taxon>
        <taxon>Amanitaceae</taxon>
        <taxon>Amanita</taxon>
    </lineage>
</organism>
<dbReference type="Proteomes" id="UP000054549">
    <property type="component" value="Unassembled WGS sequence"/>
</dbReference>
<proteinExistence type="predicted"/>
<evidence type="ECO:0000313" key="2">
    <source>
        <dbReference type="Proteomes" id="UP000054549"/>
    </source>
</evidence>
<dbReference type="AlphaFoldDB" id="A0A0C2XN84"/>
<dbReference type="OrthoDB" id="3335429at2759"/>
<evidence type="ECO:0000313" key="1">
    <source>
        <dbReference type="EMBL" id="KIL71026.1"/>
    </source>
</evidence>
<reference evidence="1 2" key="1">
    <citation type="submission" date="2014-04" db="EMBL/GenBank/DDBJ databases">
        <title>Evolutionary Origins and Diversification of the Mycorrhizal Mutualists.</title>
        <authorList>
            <consortium name="DOE Joint Genome Institute"/>
            <consortium name="Mycorrhizal Genomics Consortium"/>
            <person name="Kohler A."/>
            <person name="Kuo A."/>
            <person name="Nagy L.G."/>
            <person name="Floudas D."/>
            <person name="Copeland A."/>
            <person name="Barry K.W."/>
            <person name="Cichocki N."/>
            <person name="Veneault-Fourrey C."/>
            <person name="LaButti K."/>
            <person name="Lindquist E.A."/>
            <person name="Lipzen A."/>
            <person name="Lundell T."/>
            <person name="Morin E."/>
            <person name="Murat C."/>
            <person name="Riley R."/>
            <person name="Ohm R."/>
            <person name="Sun H."/>
            <person name="Tunlid A."/>
            <person name="Henrissat B."/>
            <person name="Grigoriev I.V."/>
            <person name="Hibbett D.S."/>
            <person name="Martin F."/>
        </authorList>
    </citation>
    <scope>NUCLEOTIDE SEQUENCE [LARGE SCALE GENOMIC DNA]</scope>
    <source>
        <strain evidence="1 2">Koide BX008</strain>
    </source>
</reference>
<keyword evidence="2" id="KW-1185">Reference proteome</keyword>
<dbReference type="InParanoid" id="A0A0C2XN84"/>
<protein>
    <recommendedName>
        <fullName evidence="3">BTB domain-containing protein</fullName>
    </recommendedName>
</protein>
<accession>A0A0C2XN84</accession>
<sequence>MSWTSFHCEDADFTIRSVPDDVSFGVRRSSLQNSQVFRDMFICCDGPNTSADSQTLDLNEPSQLVIVLLRLLHDPLEPPVEAPGSEEVNLSSSQLPRKRYDLSTVVPLPLLTTVVFDVVDKYMLDPSIIDTVWLHVKAHAATDPLEVYSFATLHDQLGIAGKASQYAMPLASYRTDAIKVIPSVEAYHRLVQVQDLRLASIKNILLSENLFPHGYGKCPVHNASKAAIWDAQRKALAIRVNIGTDVAAEMATISQDFRDCEQCFKAFRAAVEMLAYKTRKATRRTDQL</sequence>